<dbReference type="EMBL" id="FM211192">
    <property type="protein sequence ID" value="CAR71023.1"/>
    <property type="molecule type" value="Genomic_DNA"/>
</dbReference>
<protein>
    <submittedName>
        <fullName evidence="1">Uncharacterized protein</fullName>
    </submittedName>
</protein>
<evidence type="ECO:0000313" key="2">
    <source>
        <dbReference type="Proteomes" id="UP000006900"/>
    </source>
</evidence>
<proteinExistence type="predicted"/>
<dbReference type="HOGENOM" id="CLU_2383035_0_0_11"/>
<evidence type="ECO:0000313" key="1">
    <source>
        <dbReference type="EMBL" id="CAR71023.1"/>
    </source>
</evidence>
<gene>
    <name evidence="1" type="ordered locus">MLBr00928</name>
</gene>
<sequence>MGSHDLLSRCEGWDNWLRLGERRVMRLLLVLLGATGHDRSSRSHLCRLRLWRIDPENNPRLRDPQSLNHHGLRSKVSRPCDEILLLPTILYGIA</sequence>
<dbReference type="AlphaFoldDB" id="A0A0H3MUQ7"/>
<reference evidence="1 2" key="1">
    <citation type="journal article" date="2009" name="Nat. Genet.">
        <title>Comparative genomic and phylogeographic analysis of Mycobacterium leprae.</title>
        <authorList>
            <person name="Monot M."/>
            <person name="Honore N."/>
            <person name="Garnier T."/>
            <person name="Zidane N."/>
            <person name="Sherafi D."/>
            <person name="Paniz-Mondolfi A."/>
            <person name="Matsuoka M."/>
            <person name="Taylor G.M."/>
            <person name="Donoghue H.D."/>
            <person name="Bouwman A."/>
            <person name="Mays S."/>
            <person name="Watson C."/>
            <person name="Lockwood D."/>
            <person name="Khamispour A."/>
            <person name="Dowlati Y."/>
            <person name="Jianping S."/>
            <person name="Rea T.H."/>
            <person name="Vera-Cabrera L."/>
            <person name="Stefani M.M."/>
            <person name="Banu S."/>
            <person name="Macdonald M."/>
            <person name="Sapkota B.R."/>
            <person name="Spencer J.S."/>
            <person name="Thomas J."/>
            <person name="Harshman K."/>
            <person name="Singh P."/>
            <person name="Busso P."/>
            <person name="Gattiker A."/>
            <person name="Rougemont J."/>
            <person name="Brennan P.J."/>
            <person name="Cole S.T."/>
        </authorList>
    </citation>
    <scope>NUCLEOTIDE SEQUENCE [LARGE SCALE GENOMIC DNA]</scope>
    <source>
        <strain evidence="2">Br4923</strain>
    </source>
</reference>
<dbReference type="KEGG" id="mlb:MLBr00928"/>
<organism evidence="1 2">
    <name type="scientific">Mycobacterium leprae (strain Br4923)</name>
    <dbReference type="NCBI Taxonomy" id="561304"/>
    <lineage>
        <taxon>Bacteria</taxon>
        <taxon>Bacillati</taxon>
        <taxon>Actinomycetota</taxon>
        <taxon>Actinomycetes</taxon>
        <taxon>Mycobacteriales</taxon>
        <taxon>Mycobacteriaceae</taxon>
        <taxon>Mycobacterium</taxon>
    </lineage>
</organism>
<name>A0A0H3MUQ7_MYCLB</name>
<dbReference type="Proteomes" id="UP000006900">
    <property type="component" value="Chromosome"/>
</dbReference>
<accession>A0A0H3MUQ7</accession>